<accession>A0A1E3LZZ7</accession>
<dbReference type="Proteomes" id="UP000094487">
    <property type="component" value="Unassembled WGS sequence"/>
</dbReference>
<evidence type="ECO:0000256" key="3">
    <source>
        <dbReference type="ARBA" id="ARBA00022763"/>
    </source>
</evidence>
<dbReference type="SUPFAM" id="SSF52141">
    <property type="entry name" value="Uracil-DNA glycosylase-like"/>
    <property type="match status" value="1"/>
</dbReference>
<dbReference type="GO" id="GO:0097506">
    <property type="term" value="F:deaminated base DNA N-glycosylase activity"/>
    <property type="evidence" value="ECO:0007669"/>
    <property type="project" value="UniProtKB-ARBA"/>
</dbReference>
<dbReference type="OrthoDB" id="5290748at2"/>
<dbReference type="InterPro" id="IPR051536">
    <property type="entry name" value="UDG_Type-4/5"/>
</dbReference>
<keyword evidence="4" id="KW-0378">Hydrolase</keyword>
<dbReference type="AlphaFoldDB" id="A0A1E3LZZ7"/>
<keyword evidence="1" id="KW-0004">4Fe-4S</keyword>
<keyword evidence="10" id="KW-1185">Reference proteome</keyword>
<dbReference type="InterPro" id="IPR005122">
    <property type="entry name" value="Uracil-DNA_glycosylase-like"/>
</dbReference>
<evidence type="ECO:0000313" key="10">
    <source>
        <dbReference type="Proteomes" id="UP000094487"/>
    </source>
</evidence>
<dbReference type="CDD" id="cd10030">
    <property type="entry name" value="UDG-F4_TTUDGA_SPO1dp_like"/>
    <property type="match status" value="1"/>
</dbReference>
<name>A0A1E3LZZ7_9SPHN</name>
<dbReference type="SMART" id="SM00987">
    <property type="entry name" value="UreE_C"/>
    <property type="match status" value="1"/>
</dbReference>
<dbReference type="GO" id="GO:0051539">
    <property type="term" value="F:4 iron, 4 sulfur cluster binding"/>
    <property type="evidence" value="ECO:0007669"/>
    <property type="project" value="UniProtKB-KW"/>
</dbReference>
<evidence type="ECO:0000256" key="5">
    <source>
        <dbReference type="ARBA" id="ARBA00023004"/>
    </source>
</evidence>
<evidence type="ECO:0000256" key="7">
    <source>
        <dbReference type="ARBA" id="ARBA00023204"/>
    </source>
</evidence>
<gene>
    <name evidence="9" type="ORF">BFL28_10880</name>
</gene>
<evidence type="ECO:0000259" key="8">
    <source>
        <dbReference type="SMART" id="SM00986"/>
    </source>
</evidence>
<dbReference type="PANTHER" id="PTHR33693">
    <property type="entry name" value="TYPE-5 URACIL-DNA GLYCOSYLASE"/>
    <property type="match status" value="1"/>
</dbReference>
<dbReference type="InterPro" id="IPR036895">
    <property type="entry name" value="Uracil-DNA_glycosylase-like_sf"/>
</dbReference>
<reference evidence="9 10" key="1">
    <citation type="submission" date="2016-08" db="EMBL/GenBank/DDBJ databases">
        <title>Draft genome of the agarase producing Sphingomonas sp. MCT13.</title>
        <authorList>
            <person name="D'Andrea M.M."/>
            <person name="Rossolini G.M."/>
            <person name="Thaller M.C."/>
        </authorList>
    </citation>
    <scope>NUCLEOTIDE SEQUENCE [LARGE SCALE GENOMIC DNA]</scope>
    <source>
        <strain evidence="9 10">MCT13</strain>
    </source>
</reference>
<evidence type="ECO:0000256" key="4">
    <source>
        <dbReference type="ARBA" id="ARBA00022801"/>
    </source>
</evidence>
<evidence type="ECO:0000256" key="1">
    <source>
        <dbReference type="ARBA" id="ARBA00022485"/>
    </source>
</evidence>
<dbReference type="PANTHER" id="PTHR33693:SF1">
    <property type="entry name" value="TYPE-4 URACIL-DNA GLYCOSYLASE"/>
    <property type="match status" value="1"/>
</dbReference>
<organism evidence="9 10">
    <name type="scientific">Sphingomonas turrisvirgatae</name>
    <dbReference type="NCBI Taxonomy" id="1888892"/>
    <lineage>
        <taxon>Bacteria</taxon>
        <taxon>Pseudomonadati</taxon>
        <taxon>Pseudomonadota</taxon>
        <taxon>Alphaproteobacteria</taxon>
        <taxon>Sphingomonadales</taxon>
        <taxon>Sphingomonadaceae</taxon>
        <taxon>Sphingomonas</taxon>
    </lineage>
</organism>
<evidence type="ECO:0000256" key="6">
    <source>
        <dbReference type="ARBA" id="ARBA00023014"/>
    </source>
</evidence>
<dbReference type="STRING" id="1888892.BFL28_10880"/>
<dbReference type="SMART" id="SM00986">
    <property type="entry name" value="UDG"/>
    <property type="match status" value="1"/>
</dbReference>
<dbReference type="Gene3D" id="3.40.470.10">
    <property type="entry name" value="Uracil-DNA glycosylase-like domain"/>
    <property type="match status" value="1"/>
</dbReference>
<evidence type="ECO:0000313" key="9">
    <source>
        <dbReference type="EMBL" id="ODP39309.1"/>
    </source>
</evidence>
<dbReference type="Pfam" id="PF03167">
    <property type="entry name" value="UDG"/>
    <property type="match status" value="1"/>
</dbReference>
<proteinExistence type="predicted"/>
<keyword evidence="3" id="KW-0227">DNA damage</keyword>
<dbReference type="GO" id="GO:0006281">
    <property type="term" value="P:DNA repair"/>
    <property type="evidence" value="ECO:0007669"/>
    <property type="project" value="UniProtKB-KW"/>
</dbReference>
<comment type="caution">
    <text evidence="9">The sequence shown here is derived from an EMBL/GenBank/DDBJ whole genome shotgun (WGS) entry which is preliminary data.</text>
</comment>
<sequence>MGIEGVTDWREAMVSALAWWDEVGVDTLVDEAPRDWTARETSLPAKGEAPAPVAPSEPEAIPLPATLEAFVDWRFGGDAPEAAWGEPIVHAMGDPASPLMILTDMPEAGDCDLGTLLTGDAGRLFDRMLAAIGQTRASVYIAALCIARPVTAQVPRELEQRLGELALHHVALAAPKRLLLLGQTVSRSLLGSNAGAGRGRLQPINYQGGQSEVVATFHPRFLLNKPAVKADAWKDLQLLIGGQNQ</sequence>
<keyword evidence="7" id="KW-0234">DNA repair</keyword>
<protein>
    <submittedName>
        <fullName evidence="9">Uracil-DNA glycosylase</fullName>
    </submittedName>
</protein>
<keyword evidence="5" id="KW-0408">Iron</keyword>
<keyword evidence="2" id="KW-0479">Metal-binding</keyword>
<keyword evidence="6" id="KW-0411">Iron-sulfur</keyword>
<evidence type="ECO:0000256" key="2">
    <source>
        <dbReference type="ARBA" id="ARBA00022723"/>
    </source>
</evidence>
<dbReference type="GO" id="GO:0046872">
    <property type="term" value="F:metal ion binding"/>
    <property type="evidence" value="ECO:0007669"/>
    <property type="project" value="UniProtKB-KW"/>
</dbReference>
<dbReference type="EMBL" id="MDDS01000006">
    <property type="protein sequence ID" value="ODP39309.1"/>
    <property type="molecule type" value="Genomic_DNA"/>
</dbReference>
<feature type="domain" description="Uracil-DNA glycosylase-like" evidence="8">
    <location>
        <begin position="90"/>
        <end position="237"/>
    </location>
</feature>